<keyword evidence="1" id="KW-0472">Membrane</keyword>
<keyword evidence="1" id="KW-1133">Transmembrane helix</keyword>
<evidence type="ECO:0000313" key="2">
    <source>
        <dbReference type="EMBL" id="GBO45519.1"/>
    </source>
</evidence>
<protein>
    <submittedName>
        <fullName evidence="2">Uncharacterized protein</fullName>
    </submittedName>
</protein>
<proteinExistence type="predicted"/>
<comment type="caution">
    <text evidence="2">The sequence shown here is derived from an EMBL/GenBank/DDBJ whole genome shotgun (WGS) entry which is preliminary data.</text>
</comment>
<name>A0A4Y2X8M1_ARAVE</name>
<evidence type="ECO:0000256" key="1">
    <source>
        <dbReference type="SAM" id="Phobius"/>
    </source>
</evidence>
<feature type="transmembrane region" description="Helical" evidence="1">
    <location>
        <begin position="6"/>
        <end position="27"/>
    </location>
</feature>
<gene>
    <name evidence="2" type="ORF">AVEN_197878_1</name>
</gene>
<evidence type="ECO:0000313" key="3">
    <source>
        <dbReference type="Proteomes" id="UP000499080"/>
    </source>
</evidence>
<dbReference type="Proteomes" id="UP000499080">
    <property type="component" value="Unassembled WGS sequence"/>
</dbReference>
<keyword evidence="1" id="KW-0812">Transmembrane</keyword>
<organism evidence="2 3">
    <name type="scientific">Araneus ventricosus</name>
    <name type="common">Orbweaver spider</name>
    <name type="synonym">Epeira ventricosa</name>
    <dbReference type="NCBI Taxonomy" id="182803"/>
    <lineage>
        <taxon>Eukaryota</taxon>
        <taxon>Metazoa</taxon>
        <taxon>Ecdysozoa</taxon>
        <taxon>Arthropoda</taxon>
        <taxon>Chelicerata</taxon>
        <taxon>Arachnida</taxon>
        <taxon>Araneae</taxon>
        <taxon>Araneomorphae</taxon>
        <taxon>Entelegynae</taxon>
        <taxon>Araneoidea</taxon>
        <taxon>Araneidae</taxon>
        <taxon>Araneus</taxon>
    </lineage>
</organism>
<dbReference type="AlphaFoldDB" id="A0A4Y2X8M1"/>
<sequence length="78" mass="9034">MSVRRAARVGWHFVVVILILFCLAYVAKSMNHETMNRDRGGFDFSDSKKFNLENKMVIVRMECKIHAGEDCVDDFQCC</sequence>
<dbReference type="EMBL" id="BGPR01072661">
    <property type="protein sequence ID" value="GBO45519.1"/>
    <property type="molecule type" value="Genomic_DNA"/>
</dbReference>
<reference evidence="2 3" key="1">
    <citation type="journal article" date="2019" name="Sci. Rep.">
        <title>Orb-weaving spider Araneus ventricosus genome elucidates the spidroin gene catalogue.</title>
        <authorList>
            <person name="Kono N."/>
            <person name="Nakamura H."/>
            <person name="Ohtoshi R."/>
            <person name="Moran D.A.P."/>
            <person name="Shinohara A."/>
            <person name="Yoshida Y."/>
            <person name="Fujiwara M."/>
            <person name="Mori M."/>
            <person name="Tomita M."/>
            <person name="Arakawa K."/>
        </authorList>
    </citation>
    <scope>NUCLEOTIDE SEQUENCE [LARGE SCALE GENOMIC DNA]</scope>
</reference>
<accession>A0A4Y2X8M1</accession>
<keyword evidence="3" id="KW-1185">Reference proteome</keyword>